<accession>A0A6M3K1T2</accession>
<dbReference type="AlphaFoldDB" id="A0A6M3K1T2"/>
<dbReference type="EMBL" id="MT142217">
    <property type="protein sequence ID" value="QJA76320.1"/>
    <property type="molecule type" value="Genomic_DNA"/>
</dbReference>
<sequence>MTTIIHKSHVGKEDMKVQGNTDAAETFERLSSTGGSITLTKFPDIWDGTGQIIPGKILVKALDDNDTVLHSFGGVS</sequence>
<name>A0A6M3K1T2_9ZZZZ</name>
<gene>
    <name evidence="1" type="ORF">MM415A01533_0019</name>
</gene>
<evidence type="ECO:0000313" key="1">
    <source>
        <dbReference type="EMBL" id="QJA76320.1"/>
    </source>
</evidence>
<proteinExistence type="predicted"/>
<protein>
    <submittedName>
        <fullName evidence="1">Uncharacterized protein</fullName>
    </submittedName>
</protein>
<reference evidence="1" key="1">
    <citation type="submission" date="2020-03" db="EMBL/GenBank/DDBJ databases">
        <title>The deep terrestrial virosphere.</title>
        <authorList>
            <person name="Holmfeldt K."/>
            <person name="Nilsson E."/>
            <person name="Simone D."/>
            <person name="Lopez-Fernandez M."/>
            <person name="Wu X."/>
            <person name="de Brujin I."/>
            <person name="Lundin D."/>
            <person name="Andersson A."/>
            <person name="Bertilsson S."/>
            <person name="Dopson M."/>
        </authorList>
    </citation>
    <scope>NUCLEOTIDE SEQUENCE</scope>
    <source>
        <strain evidence="1">MM415A01533</strain>
    </source>
</reference>
<organism evidence="1">
    <name type="scientific">viral metagenome</name>
    <dbReference type="NCBI Taxonomy" id="1070528"/>
    <lineage>
        <taxon>unclassified sequences</taxon>
        <taxon>metagenomes</taxon>
        <taxon>organismal metagenomes</taxon>
    </lineage>
</organism>